<evidence type="ECO:0000256" key="1">
    <source>
        <dbReference type="SAM" id="MobiDB-lite"/>
    </source>
</evidence>
<dbReference type="GO" id="GO:0008270">
    <property type="term" value="F:zinc ion binding"/>
    <property type="evidence" value="ECO:0007669"/>
    <property type="project" value="InterPro"/>
</dbReference>
<sequence>MSVSHDRPLSLSESTLNGLREFSLPPIRLPSYKELTAASNCDDFLAGPSILSRVAATGLIRLPPLEVPSTPRATPNDKTRDRFLDLAARCPPPTNPPSSSSPPSRAIGEGTRSFEPERILHPSAAWSQSGVASTSSSWPRVPFPSPARDAAPRLPPSPSTHRAIAPSSSLPTSSVFGHIRIAPASPTEPDVPAYKFYSTLLPAQPLKFSHSNAKAEGRGKKQALSCYFCRERKIACGRPEGGVGACNQCVRRKQMCTYPTVSHRGQHSRIRSAARRAGVREVDMRHALLFEVVEMPEDGSPRMSLSRSPPSEAG</sequence>
<dbReference type="EMBL" id="JARKIF010000007">
    <property type="protein sequence ID" value="KAJ7635376.1"/>
    <property type="molecule type" value="Genomic_DNA"/>
</dbReference>
<name>A0AAD7FPG3_9AGAR</name>
<dbReference type="AlphaFoldDB" id="A0AAD7FPG3"/>
<dbReference type="InterPro" id="IPR036864">
    <property type="entry name" value="Zn2-C6_fun-type_DNA-bd_sf"/>
</dbReference>
<dbReference type="Proteomes" id="UP001221142">
    <property type="component" value="Unassembled WGS sequence"/>
</dbReference>
<reference evidence="3" key="1">
    <citation type="submission" date="2023-03" db="EMBL/GenBank/DDBJ databases">
        <title>Massive genome expansion in bonnet fungi (Mycena s.s.) driven by repeated elements and novel gene families across ecological guilds.</title>
        <authorList>
            <consortium name="Lawrence Berkeley National Laboratory"/>
            <person name="Harder C.B."/>
            <person name="Miyauchi S."/>
            <person name="Viragh M."/>
            <person name="Kuo A."/>
            <person name="Thoen E."/>
            <person name="Andreopoulos B."/>
            <person name="Lu D."/>
            <person name="Skrede I."/>
            <person name="Drula E."/>
            <person name="Henrissat B."/>
            <person name="Morin E."/>
            <person name="Kohler A."/>
            <person name="Barry K."/>
            <person name="LaButti K."/>
            <person name="Morin E."/>
            <person name="Salamov A."/>
            <person name="Lipzen A."/>
            <person name="Mereny Z."/>
            <person name="Hegedus B."/>
            <person name="Baldrian P."/>
            <person name="Stursova M."/>
            <person name="Weitz H."/>
            <person name="Taylor A."/>
            <person name="Grigoriev I.V."/>
            <person name="Nagy L.G."/>
            <person name="Martin F."/>
            <person name="Kauserud H."/>
        </authorList>
    </citation>
    <scope>NUCLEOTIDE SEQUENCE</scope>
    <source>
        <strain evidence="3">9284</strain>
    </source>
</reference>
<dbReference type="Gene3D" id="4.10.240.10">
    <property type="entry name" value="Zn(2)-C6 fungal-type DNA-binding domain"/>
    <property type="match status" value="1"/>
</dbReference>
<organism evidence="3 4">
    <name type="scientific">Roridomyces roridus</name>
    <dbReference type="NCBI Taxonomy" id="1738132"/>
    <lineage>
        <taxon>Eukaryota</taxon>
        <taxon>Fungi</taxon>
        <taxon>Dikarya</taxon>
        <taxon>Basidiomycota</taxon>
        <taxon>Agaricomycotina</taxon>
        <taxon>Agaricomycetes</taxon>
        <taxon>Agaricomycetidae</taxon>
        <taxon>Agaricales</taxon>
        <taxon>Marasmiineae</taxon>
        <taxon>Mycenaceae</taxon>
        <taxon>Roridomyces</taxon>
    </lineage>
</organism>
<feature type="compositionally biased region" description="Polar residues" evidence="1">
    <location>
        <begin position="125"/>
        <end position="138"/>
    </location>
</feature>
<dbReference type="InterPro" id="IPR001138">
    <property type="entry name" value="Zn2Cys6_DnaBD"/>
</dbReference>
<feature type="region of interest" description="Disordered" evidence="1">
    <location>
        <begin position="125"/>
        <end position="171"/>
    </location>
</feature>
<evidence type="ECO:0000313" key="4">
    <source>
        <dbReference type="Proteomes" id="UP001221142"/>
    </source>
</evidence>
<evidence type="ECO:0000313" key="3">
    <source>
        <dbReference type="EMBL" id="KAJ7635376.1"/>
    </source>
</evidence>
<proteinExistence type="predicted"/>
<dbReference type="PROSITE" id="PS50048">
    <property type="entry name" value="ZN2_CY6_FUNGAL_2"/>
    <property type="match status" value="1"/>
</dbReference>
<feature type="compositionally biased region" description="Pro residues" evidence="1">
    <location>
        <begin position="90"/>
        <end position="100"/>
    </location>
</feature>
<dbReference type="CDD" id="cd00067">
    <property type="entry name" value="GAL4"/>
    <property type="match status" value="1"/>
</dbReference>
<dbReference type="SUPFAM" id="SSF57701">
    <property type="entry name" value="Zn2/Cys6 DNA-binding domain"/>
    <property type="match status" value="1"/>
</dbReference>
<comment type="caution">
    <text evidence="3">The sequence shown here is derived from an EMBL/GenBank/DDBJ whole genome shotgun (WGS) entry which is preliminary data.</text>
</comment>
<feature type="region of interest" description="Disordered" evidence="1">
    <location>
        <begin position="88"/>
        <end position="110"/>
    </location>
</feature>
<evidence type="ECO:0000259" key="2">
    <source>
        <dbReference type="PROSITE" id="PS50048"/>
    </source>
</evidence>
<keyword evidence="4" id="KW-1185">Reference proteome</keyword>
<gene>
    <name evidence="3" type="ORF">FB45DRAFT_865896</name>
</gene>
<accession>A0AAD7FPG3</accession>
<dbReference type="GO" id="GO:0000981">
    <property type="term" value="F:DNA-binding transcription factor activity, RNA polymerase II-specific"/>
    <property type="evidence" value="ECO:0007669"/>
    <property type="project" value="InterPro"/>
</dbReference>
<feature type="domain" description="Zn(2)-C6 fungal-type" evidence="2">
    <location>
        <begin position="225"/>
        <end position="258"/>
    </location>
</feature>
<dbReference type="PROSITE" id="PS00463">
    <property type="entry name" value="ZN2_CY6_FUNGAL_1"/>
    <property type="match status" value="1"/>
</dbReference>
<protein>
    <recommendedName>
        <fullName evidence="2">Zn(2)-C6 fungal-type domain-containing protein</fullName>
    </recommendedName>
</protein>